<keyword evidence="10" id="KW-1185">Reference proteome</keyword>
<dbReference type="InterPro" id="IPR011079">
    <property type="entry name" value="Ala_racemase_C"/>
</dbReference>
<dbReference type="KEGG" id="ghl:GM160_05740"/>
<dbReference type="InterPro" id="IPR001608">
    <property type="entry name" value="Ala_racemase_N"/>
</dbReference>
<dbReference type="PANTHER" id="PTHR30511:SF0">
    <property type="entry name" value="ALANINE RACEMASE, CATABOLIC-RELATED"/>
    <property type="match status" value="1"/>
</dbReference>
<dbReference type="Pfam" id="PF01168">
    <property type="entry name" value="Ala_racemase_N"/>
    <property type="match status" value="1"/>
</dbReference>
<dbReference type="PANTHER" id="PTHR30511">
    <property type="entry name" value="ALANINE RACEMASE"/>
    <property type="match status" value="1"/>
</dbReference>
<dbReference type="SMART" id="SM01005">
    <property type="entry name" value="Ala_racemase_C"/>
    <property type="match status" value="1"/>
</dbReference>
<evidence type="ECO:0000313" key="9">
    <source>
        <dbReference type="EMBL" id="QGT78440.1"/>
    </source>
</evidence>
<protein>
    <recommendedName>
        <fullName evidence="5">Alanine racemase</fullName>
        <ecNumber evidence="5">5.1.1.1</ecNumber>
    </recommendedName>
</protein>
<dbReference type="Gene3D" id="3.20.20.10">
    <property type="entry name" value="Alanine racemase"/>
    <property type="match status" value="1"/>
</dbReference>
<keyword evidence="3 5" id="KW-0663">Pyridoxal phosphate</keyword>
<evidence type="ECO:0000256" key="5">
    <source>
        <dbReference type="HAMAP-Rule" id="MF_01201"/>
    </source>
</evidence>
<feature type="active site" description="Proton acceptor; specific for D-alanine" evidence="5">
    <location>
        <position position="35"/>
    </location>
</feature>
<evidence type="ECO:0000256" key="1">
    <source>
        <dbReference type="ARBA" id="ARBA00000316"/>
    </source>
</evidence>
<dbReference type="Proteomes" id="UP000427716">
    <property type="component" value="Chromosome"/>
</dbReference>
<feature type="binding site" evidence="5 7">
    <location>
        <position position="135"/>
    </location>
    <ligand>
        <name>substrate</name>
    </ligand>
</feature>
<evidence type="ECO:0000256" key="2">
    <source>
        <dbReference type="ARBA" id="ARBA00001933"/>
    </source>
</evidence>
<dbReference type="GO" id="GO:0030170">
    <property type="term" value="F:pyridoxal phosphate binding"/>
    <property type="evidence" value="ECO:0007669"/>
    <property type="project" value="UniProtKB-UniRule"/>
</dbReference>
<comment type="pathway">
    <text evidence="5">Amino-acid biosynthesis; D-alanine biosynthesis; D-alanine from L-alanine: step 1/1.</text>
</comment>
<reference evidence="9 10" key="1">
    <citation type="submission" date="2019-11" db="EMBL/GenBank/DDBJ databases">
        <authorList>
            <person name="Zhang J."/>
            <person name="Sun C."/>
        </authorList>
    </citation>
    <scope>NUCLEOTIDE SEQUENCE [LARGE SCALE GENOMIC DNA]</scope>
    <source>
        <strain evidence="10">sp2</strain>
    </source>
</reference>
<dbReference type="InterPro" id="IPR029066">
    <property type="entry name" value="PLP-binding_barrel"/>
</dbReference>
<comment type="catalytic activity">
    <reaction evidence="1 5">
        <text>L-alanine = D-alanine</text>
        <dbReference type="Rhea" id="RHEA:20249"/>
        <dbReference type="ChEBI" id="CHEBI:57416"/>
        <dbReference type="ChEBI" id="CHEBI:57972"/>
        <dbReference type="EC" id="5.1.1.1"/>
    </reaction>
</comment>
<evidence type="ECO:0000256" key="6">
    <source>
        <dbReference type="PIRSR" id="PIRSR600821-50"/>
    </source>
</evidence>
<organism evidence="9 10">
    <name type="scientific">Guyparkeria halophila</name>
    <dbReference type="NCBI Taxonomy" id="47960"/>
    <lineage>
        <taxon>Bacteria</taxon>
        <taxon>Pseudomonadati</taxon>
        <taxon>Pseudomonadota</taxon>
        <taxon>Gammaproteobacteria</taxon>
        <taxon>Chromatiales</taxon>
        <taxon>Thioalkalibacteraceae</taxon>
        <taxon>Guyparkeria</taxon>
    </lineage>
</organism>
<dbReference type="AlphaFoldDB" id="A0A6I6CYG6"/>
<dbReference type="Pfam" id="PF00842">
    <property type="entry name" value="Ala_racemase_C"/>
    <property type="match status" value="1"/>
</dbReference>
<keyword evidence="4 5" id="KW-0413">Isomerase</keyword>
<dbReference type="FunFam" id="3.20.20.10:FF:000002">
    <property type="entry name" value="Alanine racemase"/>
    <property type="match status" value="1"/>
</dbReference>
<feature type="active site" description="Proton acceptor; specific for L-alanine" evidence="5">
    <location>
        <position position="260"/>
    </location>
</feature>
<dbReference type="GO" id="GO:0030632">
    <property type="term" value="P:D-alanine biosynthetic process"/>
    <property type="evidence" value="ECO:0007669"/>
    <property type="project" value="UniProtKB-UniRule"/>
</dbReference>
<sequence>MMRRARLLIDTAAMRHNLGVAREAAGTRSIFAAVKADGYGHGLLTAARAFSAAGTDGFAVATPGEGLALREAGLTERILVLQGALTADEFAVAAERSLDLVFHELAQLDLLDQHAASLPPGRIRAWIKADTGMHREGLMPESVPAARERLLVCPAIGGSIGLMTHFARADEPGTAPTEQQVETFRAIAAEGPGETSLCNSAGLLGATAVGGDWVRPGVMLYGGNPFIFGEAAQFDLRAAMTLKTVLVAVRQVPRGESIGYGGRFVAPETMPVGLASVGYGDGYPRHAPDGTPILVNGQRSQIVGRVSMDLVTVDLRGIQAQVGDEVECWGSGLPIDQVAQSAGTISYELMCQVSGQLRAEGTILGQ</sequence>
<dbReference type="EMBL" id="CP046415">
    <property type="protein sequence ID" value="QGT78440.1"/>
    <property type="molecule type" value="Genomic_DNA"/>
</dbReference>
<accession>A0A6I6CYG6</accession>
<evidence type="ECO:0000259" key="8">
    <source>
        <dbReference type="SMART" id="SM01005"/>
    </source>
</evidence>
<gene>
    <name evidence="9" type="primary">alr</name>
    <name evidence="9" type="ORF">GM160_05740</name>
</gene>
<dbReference type="PROSITE" id="PS00395">
    <property type="entry name" value="ALANINE_RACEMASE"/>
    <property type="match status" value="1"/>
</dbReference>
<dbReference type="SUPFAM" id="SSF50621">
    <property type="entry name" value="Alanine racemase C-terminal domain-like"/>
    <property type="match status" value="1"/>
</dbReference>
<feature type="domain" description="Alanine racemase C-terminal" evidence="8">
    <location>
        <begin position="239"/>
        <end position="362"/>
    </location>
</feature>
<dbReference type="EC" id="5.1.1.1" evidence="5"/>
<comment type="function">
    <text evidence="5">Catalyzes the interconversion of L-alanine and D-alanine. May also act on other amino acids.</text>
</comment>
<dbReference type="UniPathway" id="UPA00042">
    <property type="reaction ID" value="UER00497"/>
</dbReference>
<name>A0A6I6CYG6_9GAMM</name>
<dbReference type="InterPro" id="IPR009006">
    <property type="entry name" value="Ala_racemase/Decarboxylase_C"/>
</dbReference>
<dbReference type="SUPFAM" id="SSF51419">
    <property type="entry name" value="PLP-binding barrel"/>
    <property type="match status" value="1"/>
</dbReference>
<dbReference type="NCBIfam" id="TIGR00492">
    <property type="entry name" value="alr"/>
    <property type="match status" value="1"/>
</dbReference>
<feature type="binding site" evidence="5 7">
    <location>
        <position position="308"/>
    </location>
    <ligand>
        <name>substrate</name>
    </ligand>
</feature>
<proteinExistence type="inferred from homology"/>
<comment type="cofactor">
    <cofactor evidence="2 5 6">
        <name>pyridoxal 5'-phosphate</name>
        <dbReference type="ChEBI" id="CHEBI:597326"/>
    </cofactor>
</comment>
<evidence type="ECO:0000256" key="3">
    <source>
        <dbReference type="ARBA" id="ARBA00022898"/>
    </source>
</evidence>
<evidence type="ECO:0000313" key="10">
    <source>
        <dbReference type="Proteomes" id="UP000427716"/>
    </source>
</evidence>
<dbReference type="PRINTS" id="PR00992">
    <property type="entry name" value="ALARACEMASE"/>
</dbReference>
<evidence type="ECO:0000256" key="7">
    <source>
        <dbReference type="PIRSR" id="PIRSR600821-52"/>
    </source>
</evidence>
<evidence type="ECO:0000256" key="4">
    <source>
        <dbReference type="ARBA" id="ARBA00023235"/>
    </source>
</evidence>
<dbReference type="GO" id="GO:0008784">
    <property type="term" value="F:alanine racemase activity"/>
    <property type="evidence" value="ECO:0007669"/>
    <property type="project" value="UniProtKB-UniRule"/>
</dbReference>
<dbReference type="InterPro" id="IPR000821">
    <property type="entry name" value="Ala_racemase"/>
</dbReference>
<dbReference type="Gene3D" id="2.40.37.10">
    <property type="entry name" value="Lyase, Ornithine Decarboxylase, Chain A, domain 1"/>
    <property type="match status" value="1"/>
</dbReference>
<comment type="similarity">
    <text evidence="5">Belongs to the alanine racemase family.</text>
</comment>
<dbReference type="GO" id="GO:0005829">
    <property type="term" value="C:cytosol"/>
    <property type="evidence" value="ECO:0007669"/>
    <property type="project" value="TreeGrafter"/>
</dbReference>
<dbReference type="InterPro" id="IPR020622">
    <property type="entry name" value="Ala_racemase_pyridoxalP-BS"/>
</dbReference>
<feature type="modified residue" description="N6-(pyridoxal phosphate)lysine" evidence="5 6">
    <location>
        <position position="35"/>
    </location>
</feature>
<dbReference type="HAMAP" id="MF_01201">
    <property type="entry name" value="Ala_racemase"/>
    <property type="match status" value="1"/>
</dbReference>